<proteinExistence type="predicted"/>
<dbReference type="Proteomes" id="UP000239560">
    <property type="component" value="Unassembled WGS sequence"/>
</dbReference>
<comment type="caution">
    <text evidence="1">The sequence shown here is derived from an EMBL/GenBank/DDBJ whole genome shotgun (WGS) entry which is preliminary data.</text>
</comment>
<dbReference type="OrthoDB" id="2531591at2759"/>
<reference evidence="1 2" key="1">
    <citation type="journal article" date="2018" name="Elife">
        <title>Functional genomics of lipid metabolism in the oleaginous yeast Rhodosporidium toruloides.</title>
        <authorList>
            <person name="Coradetti S.T."/>
            <person name="Pinel D."/>
            <person name="Geiselman G."/>
            <person name="Ito M."/>
            <person name="Mondo S."/>
            <person name="Reilly M.C."/>
            <person name="Cheng Y.F."/>
            <person name="Bauer S."/>
            <person name="Grigoriev I."/>
            <person name="Gladden J.M."/>
            <person name="Simmons B.A."/>
            <person name="Brem R."/>
            <person name="Arkin A.P."/>
            <person name="Skerker J.M."/>
        </authorList>
    </citation>
    <scope>NUCLEOTIDE SEQUENCE [LARGE SCALE GENOMIC DNA]</scope>
    <source>
        <strain evidence="1 2">NBRC 0880</strain>
    </source>
</reference>
<gene>
    <name evidence="1" type="ORF">AAT19DRAFT_16044</name>
</gene>
<dbReference type="EMBL" id="LCTV02000008">
    <property type="protein sequence ID" value="PRQ73291.1"/>
    <property type="molecule type" value="Genomic_DNA"/>
</dbReference>
<sequence length="297" mass="33641">MSLPSLVPEVHVDVASLPLLLPRSLRYYDLYPYSDLFSHIVSTRPGCPSWNAELEAYYQTFHPSVWVYLSIDHNNDTRALRQLRSRLGELRKSKLKREPEDGASVDELESAIKIVQLRQLDRWNKLFGLLDIRDKYIQHQQDLFPREVHYEIKKAAVRAMESTEPAAARRSLWPLFLPPPIAGLVSLRDQDVDWSKYALPDRPTPKSEDAWRDFEAAQVAHGTKGHGSSSGESGRDDEAAPLLAVPFNGARSSGLSRRLPVYFATAPLKLYRCVVTLVDFCLVYGFPTCCCLICLSP</sequence>
<evidence type="ECO:0000313" key="2">
    <source>
        <dbReference type="Proteomes" id="UP000239560"/>
    </source>
</evidence>
<dbReference type="AlphaFoldDB" id="A0A2T0A5J4"/>
<name>A0A2T0A5J4_RHOTO</name>
<evidence type="ECO:0000313" key="1">
    <source>
        <dbReference type="EMBL" id="PRQ73291.1"/>
    </source>
</evidence>
<accession>A0A2T0A5J4</accession>
<organism evidence="1 2">
    <name type="scientific">Rhodotorula toruloides</name>
    <name type="common">Yeast</name>
    <name type="synonym">Rhodosporidium toruloides</name>
    <dbReference type="NCBI Taxonomy" id="5286"/>
    <lineage>
        <taxon>Eukaryota</taxon>
        <taxon>Fungi</taxon>
        <taxon>Dikarya</taxon>
        <taxon>Basidiomycota</taxon>
        <taxon>Pucciniomycotina</taxon>
        <taxon>Microbotryomycetes</taxon>
        <taxon>Sporidiobolales</taxon>
        <taxon>Sporidiobolaceae</taxon>
        <taxon>Rhodotorula</taxon>
    </lineage>
</organism>
<protein>
    <submittedName>
        <fullName evidence="1">Uncharacterized protein</fullName>
    </submittedName>
</protein>